<dbReference type="InterPro" id="IPR008906">
    <property type="entry name" value="HATC_C_dom"/>
</dbReference>
<feature type="domain" description="HAT C-terminal dimerisation" evidence="2">
    <location>
        <begin position="667"/>
        <end position="734"/>
    </location>
</feature>
<name>A0ABQ9HMC2_9NEOP</name>
<evidence type="ECO:0000259" key="2">
    <source>
        <dbReference type="Pfam" id="PF05699"/>
    </source>
</evidence>
<dbReference type="PANTHER" id="PTHR46289:SF17">
    <property type="entry name" value="HAT C-TERMINAL DIMERISATION DOMAIN-CONTAINING PROTEIN"/>
    <property type="match status" value="1"/>
</dbReference>
<gene>
    <name evidence="3" type="ORF">PR048_011594</name>
</gene>
<feature type="compositionally biased region" description="Basic and acidic residues" evidence="1">
    <location>
        <begin position="82"/>
        <end position="91"/>
    </location>
</feature>
<protein>
    <recommendedName>
        <fullName evidence="2">HAT C-terminal dimerisation domain-containing protein</fullName>
    </recommendedName>
</protein>
<dbReference type="PANTHER" id="PTHR46289">
    <property type="entry name" value="52 KDA REPRESSOR OF THE INHIBITOR OF THE PROTEIN KINASE-LIKE PROTEIN-RELATED"/>
    <property type="match status" value="1"/>
</dbReference>
<evidence type="ECO:0000313" key="3">
    <source>
        <dbReference type="EMBL" id="KAJ8885397.1"/>
    </source>
</evidence>
<proteinExistence type="predicted"/>
<reference evidence="3 4" key="1">
    <citation type="submission" date="2023-02" db="EMBL/GenBank/DDBJ databases">
        <title>LHISI_Scaffold_Assembly.</title>
        <authorList>
            <person name="Stuart O.P."/>
            <person name="Cleave R."/>
            <person name="Magrath M.J.L."/>
            <person name="Mikheyev A.S."/>
        </authorList>
    </citation>
    <scope>NUCLEOTIDE SEQUENCE [LARGE SCALE GENOMIC DNA]</scope>
    <source>
        <strain evidence="3">Daus_M_001</strain>
        <tissue evidence="3">Leg muscle</tissue>
    </source>
</reference>
<sequence length="866" mass="98222">MCKSVGADGTWKIGQAKLLGKHITHKPPRASDQGDTPWPLQQCNSHVLAFCSAMSKVIWVALNSYGLESQLRANDVCMEQRRNARDPEITRRPKASPRRPGTKIRVIPAESHTKSPNAENRSAEAKEAVLYLDPTPSLVGSSVVTLLPTLPSYISCTEFSGAFCKYCVLFCPCDDGDGSHEAPSSLVSKHFNRWKDALQTFEKHARTKYHGNSQIAAKNVLEIFDCKQADVSELLSQKIKTDAEQNRKIISAIVETLLFFRRPEISLGGHRNSGRLTIEEHTNNDGNFRALLCLRARAGDSLLNEHLNSGRGNAMYISPTVQNELLNLIGKQIQKTFVERIKNAKFFTVLGYETIDISRVEKFFLCVRYVDIDIVDIRDDFLTFVPVYDVTGAGISTTNKTELCQTYMAKSHAAKSDVIRNCFFTISEVAIFFRGSAQRTKILKDGLEAAGIPNFAIHNHNDTQWVERHDCVTVFSESFLSIFQASELLIERGLGDLTARTKAPDLRSNLCSFEFIFLQQGNVVLFTAMTNIEHVERMPSEIRENCDKEFAVVYRNAQGKASKRFRNNVEASTPEEYYRRVVFIPYLDEILMHLKDKFSKHKHILLSLECLLPQNAVRKQFIDIEKAMEFYKDDLKDNNRYILEAEWRLWKMSCRTPEHQTQAKEVMTVCEVLKIIDKDSFPNMAILRTILAVSPVTTASIERSFSTLKRLKTCLRNKTGDERLIALTLMTVHRDAEFYGIYNVENICAAYGLRCFLSVIRSPLKVGLKHMFGPRTVAERLACSPPTKANRVQSPAKSPPYFRMWESCRTMPLVDEFSRDNLLFPPPFHSSAAPYSPHSHSSLLRAAQISSLSYALKHIFTAKFYK</sequence>
<dbReference type="InterPro" id="IPR052958">
    <property type="entry name" value="IFN-induced_PKR_regulator"/>
</dbReference>
<accession>A0ABQ9HMC2</accession>
<dbReference type="Proteomes" id="UP001159363">
    <property type="component" value="Chromosome X"/>
</dbReference>
<comment type="caution">
    <text evidence="3">The sequence shown here is derived from an EMBL/GenBank/DDBJ whole genome shotgun (WGS) entry which is preliminary data.</text>
</comment>
<keyword evidence="4" id="KW-1185">Reference proteome</keyword>
<organism evidence="3 4">
    <name type="scientific">Dryococelus australis</name>
    <dbReference type="NCBI Taxonomy" id="614101"/>
    <lineage>
        <taxon>Eukaryota</taxon>
        <taxon>Metazoa</taxon>
        <taxon>Ecdysozoa</taxon>
        <taxon>Arthropoda</taxon>
        <taxon>Hexapoda</taxon>
        <taxon>Insecta</taxon>
        <taxon>Pterygota</taxon>
        <taxon>Neoptera</taxon>
        <taxon>Polyneoptera</taxon>
        <taxon>Phasmatodea</taxon>
        <taxon>Verophasmatodea</taxon>
        <taxon>Anareolatae</taxon>
        <taxon>Phasmatidae</taxon>
        <taxon>Eurycanthinae</taxon>
        <taxon>Dryococelus</taxon>
    </lineage>
</organism>
<dbReference type="Pfam" id="PF05699">
    <property type="entry name" value="Dimer_Tnp_hAT"/>
    <property type="match status" value="1"/>
</dbReference>
<dbReference type="EMBL" id="JARBHB010000004">
    <property type="protein sequence ID" value="KAJ8885397.1"/>
    <property type="molecule type" value="Genomic_DNA"/>
</dbReference>
<evidence type="ECO:0000313" key="4">
    <source>
        <dbReference type="Proteomes" id="UP001159363"/>
    </source>
</evidence>
<feature type="compositionally biased region" description="Basic residues" evidence="1">
    <location>
        <begin position="92"/>
        <end position="101"/>
    </location>
</feature>
<feature type="region of interest" description="Disordered" evidence="1">
    <location>
        <begin position="82"/>
        <end position="101"/>
    </location>
</feature>
<evidence type="ECO:0000256" key="1">
    <source>
        <dbReference type="SAM" id="MobiDB-lite"/>
    </source>
</evidence>